<name>A0A1W5D272_9LECA</name>
<evidence type="ECO:0000313" key="3">
    <source>
        <dbReference type="Proteomes" id="UP000192927"/>
    </source>
</evidence>
<keyword evidence="3" id="KW-1185">Reference proteome</keyword>
<reference evidence="3" key="1">
    <citation type="submission" date="2017-03" db="EMBL/GenBank/DDBJ databases">
        <authorList>
            <person name="Sharma R."/>
            <person name="Thines M."/>
        </authorList>
    </citation>
    <scope>NUCLEOTIDE SEQUENCE [LARGE SCALE GENOMIC DNA]</scope>
</reference>
<evidence type="ECO:0000256" key="1">
    <source>
        <dbReference type="SAM" id="MobiDB-lite"/>
    </source>
</evidence>
<dbReference type="EMBL" id="FWEW01001418">
    <property type="protein sequence ID" value="SLM37120.1"/>
    <property type="molecule type" value="Genomic_DNA"/>
</dbReference>
<feature type="compositionally biased region" description="Basic residues" evidence="1">
    <location>
        <begin position="163"/>
        <end position="174"/>
    </location>
</feature>
<proteinExistence type="predicted"/>
<evidence type="ECO:0000313" key="2">
    <source>
        <dbReference type="EMBL" id="SLM37120.1"/>
    </source>
</evidence>
<dbReference type="Proteomes" id="UP000192927">
    <property type="component" value="Unassembled WGS sequence"/>
</dbReference>
<feature type="compositionally biased region" description="Low complexity" evidence="1">
    <location>
        <begin position="67"/>
        <end position="80"/>
    </location>
</feature>
<dbReference type="PANTHER" id="PTHR40468">
    <property type="entry name" value="YALI0A15257P"/>
    <property type="match status" value="1"/>
</dbReference>
<feature type="region of interest" description="Disordered" evidence="1">
    <location>
        <begin position="144"/>
        <end position="206"/>
    </location>
</feature>
<feature type="region of interest" description="Disordered" evidence="1">
    <location>
        <begin position="59"/>
        <end position="87"/>
    </location>
</feature>
<feature type="compositionally biased region" description="Polar residues" evidence="1">
    <location>
        <begin position="145"/>
        <end position="160"/>
    </location>
</feature>
<accession>A0A1W5D272</accession>
<organism evidence="2 3">
    <name type="scientific">Lasallia pustulata</name>
    <dbReference type="NCBI Taxonomy" id="136370"/>
    <lineage>
        <taxon>Eukaryota</taxon>
        <taxon>Fungi</taxon>
        <taxon>Dikarya</taxon>
        <taxon>Ascomycota</taxon>
        <taxon>Pezizomycotina</taxon>
        <taxon>Lecanoromycetes</taxon>
        <taxon>OSLEUM clade</taxon>
        <taxon>Umbilicariomycetidae</taxon>
        <taxon>Umbilicariales</taxon>
        <taxon>Umbilicariaceae</taxon>
        <taxon>Lasallia</taxon>
    </lineage>
</organism>
<dbReference type="PANTHER" id="PTHR40468:SF1">
    <property type="entry name" value="TOPOISOMERASE I DAMAGE AFFECTED PROTEIN 11"/>
    <property type="match status" value="1"/>
</dbReference>
<feature type="compositionally biased region" description="Polar residues" evidence="1">
    <location>
        <begin position="179"/>
        <end position="196"/>
    </location>
</feature>
<sequence>MSTTRRPETPEEVVGKVLRRVEVAKMARKLQDRLALASFKAKNGMDSMSFSLVAAHVERNRKRKRAGSSIGTISDSSSSTSDHHSYSGVLSSPITAPLFSDEVNGPCSDAFGDKTLFRPMYAHSGSGSQKRNRAHSMAPPLFEASRQSWKSPHHLPQSSPVYHRQRSHFSHSHHGPNLSFASTTSTIPESPTFNHPSDNEDNDLPARSFQIHSSNMRSSPPRTPPPTRSRIARHRKANATGEEGADLLLYLATSPSPAHPSSNRARIFPPSTPPSNHLALPSSMMSTPNTGGGFMAGFSTPGQQFNFADFVNVTPSPAQGAFGSRTPGLPKTPLAAKEARKRLNFDTLAPPGGSPNTGAMARGSMGRATGLGMELGGELVS</sequence>
<evidence type="ECO:0008006" key="4">
    <source>
        <dbReference type="Google" id="ProtNLM"/>
    </source>
</evidence>
<protein>
    <recommendedName>
        <fullName evidence="4">Cyclin-dependent kinase</fullName>
    </recommendedName>
</protein>
<dbReference type="AlphaFoldDB" id="A0A1W5D272"/>